<evidence type="ECO:0000256" key="4">
    <source>
        <dbReference type="ARBA" id="ARBA00022475"/>
    </source>
</evidence>
<feature type="transmembrane region" description="Helical" evidence="8">
    <location>
        <begin position="20"/>
        <end position="48"/>
    </location>
</feature>
<evidence type="ECO:0000256" key="6">
    <source>
        <dbReference type="ARBA" id="ARBA00022989"/>
    </source>
</evidence>
<feature type="transmembrane region" description="Helical" evidence="8">
    <location>
        <begin position="329"/>
        <end position="349"/>
    </location>
</feature>
<dbReference type="EMBL" id="JAPFAR010000042">
    <property type="protein sequence ID" value="MDI3349589.1"/>
    <property type="molecule type" value="Genomic_DNA"/>
</dbReference>
<dbReference type="AlphaFoldDB" id="A0AA43QX70"/>
<feature type="transmembrane region" description="Helical" evidence="8">
    <location>
        <begin position="60"/>
        <end position="79"/>
    </location>
</feature>
<comment type="subcellular location">
    <subcellularLocation>
        <location evidence="1">Cell membrane</location>
        <topology evidence="1">Multi-pass membrane protein</topology>
    </subcellularLocation>
</comment>
<keyword evidence="6 8" id="KW-1133">Transmembrane helix</keyword>
<dbReference type="Proteomes" id="UP001162175">
    <property type="component" value="Unassembled WGS sequence"/>
</dbReference>
<feature type="transmembrane region" description="Helical" evidence="8">
    <location>
        <begin position="397"/>
        <end position="418"/>
    </location>
</feature>
<comment type="caution">
    <text evidence="9">The sequence shown here is derived from an EMBL/GenBank/DDBJ whole genome shotgun (WGS) entry which is preliminary data.</text>
</comment>
<reference evidence="9" key="1">
    <citation type="submission" date="2022-11" db="EMBL/GenBank/DDBJ databases">
        <title>Draft genome of Mycoplasma arginini isolated from fly.</title>
        <authorList>
            <person name="Severgnini M."/>
            <person name="Gioia G."/>
            <person name="Cremonesi P."/>
            <person name="Moroni P."/>
            <person name="Addis M.F."/>
            <person name="Castiglioni B."/>
        </authorList>
    </citation>
    <scope>NUCLEOTIDE SEQUENCE</scope>
    <source>
        <strain evidence="9">QMP CG1-1632</strain>
    </source>
</reference>
<proteinExistence type="inferred from homology"/>
<dbReference type="GO" id="GO:0005886">
    <property type="term" value="C:plasma membrane"/>
    <property type="evidence" value="ECO:0007669"/>
    <property type="project" value="UniProtKB-SubCell"/>
</dbReference>
<dbReference type="PANTHER" id="PTHR36838:SF3">
    <property type="entry name" value="TRANSPORTER AUXIN EFFLUX CARRIER EC FAMILY"/>
    <property type="match status" value="1"/>
</dbReference>
<keyword evidence="3" id="KW-0813">Transport</keyword>
<evidence type="ECO:0000256" key="8">
    <source>
        <dbReference type="SAM" id="Phobius"/>
    </source>
</evidence>
<dbReference type="InterPro" id="IPR004776">
    <property type="entry name" value="Mem_transp_PIN-like"/>
</dbReference>
<dbReference type="KEGG" id="marg:MARG145_0453"/>
<feature type="transmembrane region" description="Helical" evidence="8">
    <location>
        <begin position="197"/>
        <end position="216"/>
    </location>
</feature>
<keyword evidence="4" id="KW-1003">Cell membrane</keyword>
<evidence type="ECO:0000256" key="5">
    <source>
        <dbReference type="ARBA" id="ARBA00022692"/>
    </source>
</evidence>
<dbReference type="GeneID" id="80703489"/>
<organism evidence="9 10">
    <name type="scientific">Mycoplasmopsis arginini</name>
    <name type="common">Mycoplasma arginini</name>
    <dbReference type="NCBI Taxonomy" id="2094"/>
    <lineage>
        <taxon>Bacteria</taxon>
        <taxon>Bacillati</taxon>
        <taxon>Mycoplasmatota</taxon>
        <taxon>Mycoplasmoidales</taxon>
        <taxon>Metamycoplasmataceae</taxon>
        <taxon>Mycoplasmopsis</taxon>
    </lineage>
</organism>
<gene>
    <name evidence="9" type="ORF">DCBHLPFO_00224</name>
</gene>
<keyword evidence="7 8" id="KW-0472">Membrane</keyword>
<sequence length="460" mass="52067">MQLSMLYQGYKNNMSSSKDLFISIITNTGLWGAIISTLVITLLGFILYKTKVLNDGASGAIQKLIINIIIPFLSFFSFIKNADNYDIKTYAIVFGLSAIYYIVLTTIAILWIKFLPKLVPKSVLRRAEKEYNEYQSNVEFEIKQIWNKDLYLEKLQKKHLVTWLMCIYGSNILFATPIVLGVYGQGVELGSLNIWNILYYIGGFGLSFSLISGVKFTKKEFKYTLKKAVLNPAFIVVLIAICLWATQYIPKWGTTIKETNTQLLTNDSGLQTFDKVATFGPNFSSLYGITSTTNPNIIHWYEFNKVKNVWVSYNGSPTGWFDWNVTMPYLAKPISILAGLISPLIWIVIGTSLAKTNIKEMFRNKQNWLFLFYKSGLMPTLILLLVSFFVYEKLISVNVGAILVMVGSVPPGTTVVIYSQHFKNNENYTSQASSLSTMTSFLFIPLWLVIGQLVLNKIAN</sequence>
<keyword evidence="5 8" id="KW-0812">Transmembrane</keyword>
<evidence type="ECO:0000256" key="7">
    <source>
        <dbReference type="ARBA" id="ARBA00023136"/>
    </source>
</evidence>
<feature type="transmembrane region" description="Helical" evidence="8">
    <location>
        <begin position="91"/>
        <end position="112"/>
    </location>
</feature>
<name>A0AA43QX70_MYCAR</name>
<evidence type="ECO:0000313" key="10">
    <source>
        <dbReference type="Proteomes" id="UP001162175"/>
    </source>
</evidence>
<evidence type="ECO:0000256" key="2">
    <source>
        <dbReference type="ARBA" id="ARBA00010145"/>
    </source>
</evidence>
<evidence type="ECO:0000256" key="3">
    <source>
        <dbReference type="ARBA" id="ARBA00022448"/>
    </source>
</evidence>
<feature type="transmembrane region" description="Helical" evidence="8">
    <location>
        <begin position="228"/>
        <end position="249"/>
    </location>
</feature>
<dbReference type="GO" id="GO:0055085">
    <property type="term" value="P:transmembrane transport"/>
    <property type="evidence" value="ECO:0007669"/>
    <property type="project" value="InterPro"/>
</dbReference>
<accession>A0AA43QX70</accession>
<dbReference type="RefSeq" id="WP_060823403.1">
    <property type="nucleotide sequence ID" value="NZ_AP014657.1"/>
</dbReference>
<evidence type="ECO:0000313" key="9">
    <source>
        <dbReference type="EMBL" id="MDI3349589.1"/>
    </source>
</evidence>
<feature type="transmembrane region" description="Helical" evidence="8">
    <location>
        <begin position="370"/>
        <end position="391"/>
    </location>
</feature>
<dbReference type="PANTHER" id="PTHR36838">
    <property type="entry name" value="AUXIN EFFLUX CARRIER FAMILY PROTEIN"/>
    <property type="match status" value="1"/>
</dbReference>
<dbReference type="Pfam" id="PF03547">
    <property type="entry name" value="Mem_trans"/>
    <property type="match status" value="1"/>
</dbReference>
<evidence type="ECO:0000256" key="1">
    <source>
        <dbReference type="ARBA" id="ARBA00004651"/>
    </source>
</evidence>
<dbReference type="InterPro" id="IPR038770">
    <property type="entry name" value="Na+/solute_symporter_sf"/>
</dbReference>
<comment type="similarity">
    <text evidence="2">Belongs to the auxin efflux carrier (TC 2.A.69) family.</text>
</comment>
<dbReference type="Gene3D" id="1.20.1530.20">
    <property type="match status" value="1"/>
</dbReference>
<feature type="transmembrane region" description="Helical" evidence="8">
    <location>
        <begin position="160"/>
        <end position="185"/>
    </location>
</feature>
<feature type="transmembrane region" description="Helical" evidence="8">
    <location>
        <begin position="439"/>
        <end position="459"/>
    </location>
</feature>
<protein>
    <submittedName>
        <fullName evidence="9">AEC family transporter</fullName>
    </submittedName>
</protein>